<organism evidence="2 3">
    <name type="scientific">Phyllosticta paracitricarpa</name>
    <dbReference type="NCBI Taxonomy" id="2016321"/>
    <lineage>
        <taxon>Eukaryota</taxon>
        <taxon>Fungi</taxon>
        <taxon>Dikarya</taxon>
        <taxon>Ascomycota</taxon>
        <taxon>Pezizomycotina</taxon>
        <taxon>Dothideomycetes</taxon>
        <taxon>Dothideomycetes incertae sedis</taxon>
        <taxon>Botryosphaeriales</taxon>
        <taxon>Phyllostictaceae</taxon>
        <taxon>Phyllosticta</taxon>
    </lineage>
</organism>
<reference evidence="2 3" key="1">
    <citation type="submission" date="2024-04" db="EMBL/GenBank/DDBJ databases">
        <title>Phyllosticta paracitricarpa is synonymous to the EU quarantine fungus P. citricarpa based on phylogenomic analyses.</title>
        <authorList>
            <consortium name="Lawrence Berkeley National Laboratory"/>
            <person name="Van ingen-buijs V.A."/>
            <person name="Van westerhoven A.C."/>
            <person name="Haridas S."/>
            <person name="Skiadas P."/>
            <person name="Martin F."/>
            <person name="Groenewald J.Z."/>
            <person name="Crous P.W."/>
            <person name="Seidl M.F."/>
        </authorList>
    </citation>
    <scope>NUCLEOTIDE SEQUENCE [LARGE SCALE GENOMIC DNA]</scope>
    <source>
        <strain evidence="2 3">CBS 141358</strain>
    </source>
</reference>
<evidence type="ECO:0000256" key="1">
    <source>
        <dbReference type="SAM" id="MobiDB-lite"/>
    </source>
</evidence>
<feature type="region of interest" description="Disordered" evidence="1">
    <location>
        <begin position="116"/>
        <end position="180"/>
    </location>
</feature>
<protein>
    <submittedName>
        <fullName evidence="2">Uncharacterized protein</fullName>
    </submittedName>
</protein>
<name>A0ABR1N6G7_9PEZI</name>
<comment type="caution">
    <text evidence="2">The sequence shown here is derived from an EMBL/GenBank/DDBJ whole genome shotgun (WGS) entry which is preliminary data.</text>
</comment>
<feature type="compositionally biased region" description="Basic residues" evidence="1">
    <location>
        <begin position="119"/>
        <end position="163"/>
    </location>
</feature>
<accession>A0ABR1N6G7</accession>
<evidence type="ECO:0000313" key="2">
    <source>
        <dbReference type="EMBL" id="KAK7610775.1"/>
    </source>
</evidence>
<sequence length="256" mass="29192">MGLKERSGGARGPDWGSQCLAVAPKKVPERTDCGGEVLDRQGRCRFGTIRRVVGMERRRYILRVGGALLVVLQSSISLLLSCDIENTGFTSKYTKQFFSSRLVLWIISTPPDDKFLSKNQHHNNQHHHVCSSRPRPPHRGPLRDRRRRRLRQRRQQLRLRPHRDHAGNGNVANTTGPTQHPVGRVAIGGRAQHQRLAHHHVEGRQPGGEVGLRDAPPGQHGVLRCLRGRWKPRWRCVCHDEYGWCLPWYSGWSGQL</sequence>
<keyword evidence="3" id="KW-1185">Reference proteome</keyword>
<proteinExistence type="predicted"/>
<dbReference type="Proteomes" id="UP001367316">
    <property type="component" value="Unassembled WGS sequence"/>
</dbReference>
<evidence type="ECO:0000313" key="3">
    <source>
        <dbReference type="Proteomes" id="UP001367316"/>
    </source>
</evidence>
<gene>
    <name evidence="2" type="ORF">JOL62DRAFT_93839</name>
</gene>
<dbReference type="EMBL" id="JBBPBF010000016">
    <property type="protein sequence ID" value="KAK7610775.1"/>
    <property type="molecule type" value="Genomic_DNA"/>
</dbReference>